<dbReference type="RefSeq" id="WP_160366677.1">
    <property type="nucleotide sequence ID" value="NZ_JACEIB010000007.1"/>
</dbReference>
<keyword evidence="3 5" id="KW-1133">Transmembrane helix</keyword>
<name>A0A838L9W3_9SPHN</name>
<dbReference type="EMBL" id="JACEIB010000007">
    <property type="protein sequence ID" value="MBA2934906.1"/>
    <property type="molecule type" value="Genomic_DNA"/>
</dbReference>
<reference evidence="6 7" key="1">
    <citation type="submission" date="2020-07" db="EMBL/GenBank/DDBJ databases">
        <authorList>
            <person name="Sun Q."/>
        </authorList>
    </citation>
    <scope>NUCLEOTIDE SEQUENCE [LARGE SCALE GENOMIC DNA]</scope>
    <source>
        <strain evidence="6 7">CGMCC 1.13654</strain>
    </source>
</reference>
<dbReference type="InterPro" id="IPR059112">
    <property type="entry name" value="CysZ/EI24"/>
</dbReference>
<sequence>MIRAFFLALDDLGDVRVLRILGRSLLTTLAIFVVLGFLLGWALHGADPCSWWSEDDSCPLGGGTSGLGAFLLTALGIWFLFPAIAIGVISAYMDRIVAAVEARRYPEALASAKPLGWARGVLLGLKSSLRVLICNLIALPFYILLLVTGIGTVLLFVAVNGVAFGRDLGEMVAARHLDDPATRAWLRGTRGDRAVMGMMVTGVFLLPIVNLLAPVLGAAMATHLFHQRLRP</sequence>
<keyword evidence="4 5" id="KW-0472">Membrane</keyword>
<evidence type="ECO:0000256" key="1">
    <source>
        <dbReference type="ARBA" id="ARBA00004141"/>
    </source>
</evidence>
<gene>
    <name evidence="6" type="ORF">HZF05_12430</name>
</gene>
<organism evidence="6 7">
    <name type="scientific">Sphingomonas chungangi</name>
    <dbReference type="NCBI Taxonomy" id="2683589"/>
    <lineage>
        <taxon>Bacteria</taxon>
        <taxon>Pseudomonadati</taxon>
        <taxon>Pseudomonadota</taxon>
        <taxon>Alphaproteobacteria</taxon>
        <taxon>Sphingomonadales</taxon>
        <taxon>Sphingomonadaceae</taxon>
        <taxon>Sphingomonas</taxon>
    </lineage>
</organism>
<feature type="transmembrane region" description="Helical" evidence="5">
    <location>
        <begin position="132"/>
        <end position="159"/>
    </location>
</feature>
<evidence type="ECO:0000313" key="6">
    <source>
        <dbReference type="EMBL" id="MBA2934906.1"/>
    </source>
</evidence>
<evidence type="ECO:0000256" key="5">
    <source>
        <dbReference type="SAM" id="Phobius"/>
    </source>
</evidence>
<feature type="transmembrane region" description="Helical" evidence="5">
    <location>
        <begin position="69"/>
        <end position="93"/>
    </location>
</feature>
<keyword evidence="7" id="KW-1185">Reference proteome</keyword>
<protein>
    <submittedName>
        <fullName evidence="6">EI24 domain-containing protein</fullName>
    </submittedName>
</protein>
<proteinExistence type="predicted"/>
<evidence type="ECO:0000313" key="7">
    <source>
        <dbReference type="Proteomes" id="UP000570166"/>
    </source>
</evidence>
<evidence type="ECO:0000256" key="4">
    <source>
        <dbReference type="ARBA" id="ARBA00023136"/>
    </source>
</evidence>
<feature type="transmembrane region" description="Helical" evidence="5">
    <location>
        <begin position="195"/>
        <end position="221"/>
    </location>
</feature>
<dbReference type="Pfam" id="PF07264">
    <property type="entry name" value="EI24"/>
    <property type="match status" value="1"/>
</dbReference>
<comment type="caution">
    <text evidence="6">The sequence shown here is derived from an EMBL/GenBank/DDBJ whole genome shotgun (WGS) entry which is preliminary data.</text>
</comment>
<comment type="subcellular location">
    <subcellularLocation>
        <location evidence="1">Membrane</location>
        <topology evidence="1">Multi-pass membrane protein</topology>
    </subcellularLocation>
</comment>
<accession>A0A838L9W3</accession>
<evidence type="ECO:0000256" key="3">
    <source>
        <dbReference type="ARBA" id="ARBA00022989"/>
    </source>
</evidence>
<keyword evidence="2 5" id="KW-0812">Transmembrane</keyword>
<evidence type="ECO:0000256" key="2">
    <source>
        <dbReference type="ARBA" id="ARBA00022692"/>
    </source>
</evidence>
<dbReference type="AlphaFoldDB" id="A0A838L9W3"/>
<dbReference type="Proteomes" id="UP000570166">
    <property type="component" value="Unassembled WGS sequence"/>
</dbReference>
<feature type="transmembrane region" description="Helical" evidence="5">
    <location>
        <begin position="20"/>
        <end position="43"/>
    </location>
</feature>